<feature type="domain" description="MYST-type HAT" evidence="19">
    <location>
        <begin position="483"/>
        <end position="806"/>
    </location>
</feature>
<name>A0A8K0UQ28_9AGAR</name>
<keyword evidence="5" id="KW-0479">Metal-binding</keyword>
<dbReference type="PANTHER" id="PTHR10615">
    <property type="entry name" value="HISTONE ACETYLTRANSFERASE"/>
    <property type="match status" value="1"/>
</dbReference>
<reference evidence="20" key="1">
    <citation type="journal article" date="2021" name="New Phytol.">
        <title>Evolutionary innovations through gain and loss of genes in the ectomycorrhizal Boletales.</title>
        <authorList>
            <person name="Wu G."/>
            <person name="Miyauchi S."/>
            <person name="Morin E."/>
            <person name="Kuo A."/>
            <person name="Drula E."/>
            <person name="Varga T."/>
            <person name="Kohler A."/>
            <person name="Feng B."/>
            <person name="Cao Y."/>
            <person name="Lipzen A."/>
            <person name="Daum C."/>
            <person name="Hundley H."/>
            <person name="Pangilinan J."/>
            <person name="Johnson J."/>
            <person name="Barry K."/>
            <person name="LaButti K."/>
            <person name="Ng V."/>
            <person name="Ahrendt S."/>
            <person name="Min B."/>
            <person name="Choi I.G."/>
            <person name="Park H."/>
            <person name="Plett J.M."/>
            <person name="Magnuson J."/>
            <person name="Spatafora J.W."/>
            <person name="Nagy L.G."/>
            <person name="Henrissat B."/>
            <person name="Grigoriev I.V."/>
            <person name="Yang Z.L."/>
            <person name="Xu J."/>
            <person name="Martin F.M."/>
        </authorList>
    </citation>
    <scope>NUCLEOTIDE SEQUENCE</scope>
    <source>
        <strain evidence="20">KKN 215</strain>
    </source>
</reference>
<keyword evidence="12" id="KW-0804">Transcription</keyword>
<protein>
    <recommendedName>
        <fullName evidence="3 16">Histone acetyltransferase</fullName>
        <ecNumber evidence="3 16">2.3.1.48</ecNumber>
    </recommendedName>
</protein>
<evidence type="ECO:0000256" key="8">
    <source>
        <dbReference type="ARBA" id="ARBA00022833"/>
    </source>
</evidence>
<feature type="domain" description="PHD-type" evidence="18">
    <location>
        <begin position="117"/>
        <end position="173"/>
    </location>
</feature>
<accession>A0A8K0UQ28</accession>
<dbReference type="SMART" id="SM00249">
    <property type="entry name" value="PHD"/>
    <property type="match status" value="2"/>
</dbReference>
<dbReference type="InterPro" id="IPR036388">
    <property type="entry name" value="WH-like_DNA-bd_sf"/>
</dbReference>
<dbReference type="CDD" id="cd15526">
    <property type="entry name" value="PHD1_MOZ_d4"/>
    <property type="match status" value="1"/>
</dbReference>
<feature type="compositionally biased region" description="Polar residues" evidence="17">
    <location>
        <begin position="1097"/>
        <end position="1106"/>
    </location>
</feature>
<evidence type="ECO:0000256" key="14">
    <source>
        <dbReference type="PIRSR" id="PIRSR602717-51"/>
    </source>
</evidence>
<dbReference type="InterPro" id="IPR013083">
    <property type="entry name" value="Znf_RING/FYVE/PHD"/>
</dbReference>
<dbReference type="FunFam" id="3.30.40.10:FF:000005">
    <property type="entry name" value="zinc finger protein isoform X1"/>
    <property type="match status" value="1"/>
</dbReference>
<feature type="compositionally biased region" description="Basic and acidic residues" evidence="17">
    <location>
        <begin position="375"/>
        <end position="390"/>
    </location>
</feature>
<comment type="caution">
    <text evidence="20">The sequence shown here is derived from an EMBL/GenBank/DDBJ whole genome shotgun (WGS) entry which is preliminary data.</text>
</comment>
<keyword evidence="13 16" id="KW-0539">Nucleus</keyword>
<feature type="region of interest" description="Disordered" evidence="17">
    <location>
        <begin position="234"/>
        <end position="390"/>
    </location>
</feature>
<dbReference type="InterPro" id="IPR040706">
    <property type="entry name" value="Zf-MYST"/>
</dbReference>
<dbReference type="GO" id="GO:0004402">
    <property type="term" value="F:histone acetyltransferase activity"/>
    <property type="evidence" value="ECO:0007669"/>
    <property type="project" value="InterPro"/>
</dbReference>
<evidence type="ECO:0000256" key="12">
    <source>
        <dbReference type="ARBA" id="ARBA00023163"/>
    </source>
</evidence>
<feature type="compositionally biased region" description="Pro residues" evidence="17">
    <location>
        <begin position="1057"/>
        <end position="1068"/>
    </location>
</feature>
<dbReference type="InterPro" id="IPR016181">
    <property type="entry name" value="Acyl_CoA_acyltransferase"/>
</dbReference>
<keyword evidence="10" id="KW-0007">Acetylation</keyword>
<evidence type="ECO:0000256" key="17">
    <source>
        <dbReference type="SAM" id="MobiDB-lite"/>
    </source>
</evidence>
<evidence type="ECO:0000259" key="18">
    <source>
        <dbReference type="PROSITE" id="PS50016"/>
    </source>
</evidence>
<keyword evidence="9" id="KW-0156">Chromatin regulator</keyword>
<organism evidence="20 21">
    <name type="scientific">Cristinia sonorae</name>
    <dbReference type="NCBI Taxonomy" id="1940300"/>
    <lineage>
        <taxon>Eukaryota</taxon>
        <taxon>Fungi</taxon>
        <taxon>Dikarya</taxon>
        <taxon>Basidiomycota</taxon>
        <taxon>Agaricomycotina</taxon>
        <taxon>Agaricomycetes</taxon>
        <taxon>Agaricomycetidae</taxon>
        <taxon>Agaricales</taxon>
        <taxon>Pleurotineae</taxon>
        <taxon>Stephanosporaceae</taxon>
        <taxon>Cristinia</taxon>
    </lineage>
</organism>
<dbReference type="InterPro" id="IPR050603">
    <property type="entry name" value="MYST_HAT"/>
</dbReference>
<evidence type="ECO:0000256" key="3">
    <source>
        <dbReference type="ARBA" id="ARBA00013184"/>
    </source>
</evidence>
<evidence type="ECO:0000256" key="2">
    <source>
        <dbReference type="ARBA" id="ARBA00010107"/>
    </source>
</evidence>
<feature type="compositionally biased region" description="Basic residues" evidence="17">
    <location>
        <begin position="266"/>
        <end position="276"/>
    </location>
</feature>
<feature type="compositionally biased region" description="Basic residues" evidence="17">
    <location>
        <begin position="1150"/>
        <end position="1159"/>
    </location>
</feature>
<feature type="compositionally biased region" description="Low complexity" evidence="17">
    <location>
        <begin position="253"/>
        <end position="263"/>
    </location>
</feature>
<dbReference type="OrthoDB" id="787137at2759"/>
<feature type="compositionally biased region" description="Acidic residues" evidence="17">
    <location>
        <begin position="282"/>
        <end position="296"/>
    </location>
</feature>
<evidence type="ECO:0000256" key="13">
    <source>
        <dbReference type="ARBA" id="ARBA00023242"/>
    </source>
</evidence>
<feature type="compositionally biased region" description="Pro residues" evidence="17">
    <location>
        <begin position="1079"/>
        <end position="1091"/>
    </location>
</feature>
<evidence type="ECO:0000256" key="16">
    <source>
        <dbReference type="RuleBase" id="RU361211"/>
    </source>
</evidence>
<dbReference type="InterPro" id="IPR019787">
    <property type="entry name" value="Znf_PHD-finger"/>
</dbReference>
<dbReference type="GO" id="GO:0003682">
    <property type="term" value="F:chromatin binding"/>
    <property type="evidence" value="ECO:0007669"/>
    <property type="project" value="TreeGrafter"/>
</dbReference>
<keyword evidence="4" id="KW-0808">Transferase</keyword>
<evidence type="ECO:0000256" key="10">
    <source>
        <dbReference type="ARBA" id="ARBA00022990"/>
    </source>
</evidence>
<keyword evidence="8" id="KW-0862">Zinc</keyword>
<dbReference type="Gene3D" id="1.10.10.10">
    <property type="entry name" value="Winged helix-like DNA-binding domain superfamily/Winged helix DNA-binding domain"/>
    <property type="match status" value="1"/>
</dbReference>
<keyword evidence="11" id="KW-0805">Transcription regulation</keyword>
<dbReference type="FunFam" id="3.40.630.30:FF:000001">
    <property type="entry name" value="Histone acetyltransferase"/>
    <property type="match status" value="1"/>
</dbReference>
<comment type="similarity">
    <text evidence="2 16">Belongs to the MYST (SAS/MOZ) family.</text>
</comment>
<dbReference type="PROSITE" id="PS50016">
    <property type="entry name" value="ZF_PHD_2"/>
    <property type="match status" value="2"/>
</dbReference>
<dbReference type="InterPro" id="IPR011011">
    <property type="entry name" value="Znf_FYVE_PHD"/>
</dbReference>
<dbReference type="GO" id="GO:1990467">
    <property type="term" value="C:NuA3a histone acetyltransferase complex"/>
    <property type="evidence" value="ECO:0007669"/>
    <property type="project" value="TreeGrafter"/>
</dbReference>
<evidence type="ECO:0000256" key="9">
    <source>
        <dbReference type="ARBA" id="ARBA00022853"/>
    </source>
</evidence>
<dbReference type="PROSITE" id="PS51726">
    <property type="entry name" value="MYST_HAT"/>
    <property type="match status" value="1"/>
</dbReference>
<feature type="region of interest" description="Disordered" evidence="17">
    <location>
        <begin position="422"/>
        <end position="483"/>
    </location>
</feature>
<keyword evidence="6" id="KW-0677">Repeat</keyword>
<feature type="compositionally biased region" description="Low complexity" evidence="17">
    <location>
        <begin position="34"/>
        <end position="48"/>
    </location>
</feature>
<sequence length="1307" mass="145254">MRGLAFPEAATFEREESYDTGTPFSSRNADDIPIDPALNDPPLDPALLEQTNGVQPSHVEPPPHLALSPPILYNRQYSQGPHGDPFAPQPIPSYLPVEEPAMPAPRPPKKKRKVVRSKECDFCRAKGLKDVVHERLLSCTECGRSGHPSCLQISSLGEVPFLYDWRCIECKSCEMCRQKGDENRLLFCDACDRGWHMDCLQPPLEETPSGEWYCPNCTPREQYLAMQSYADVPEHPLPPHDFIPPPTPRPRESSVASSSRSAPHTTHNKQKRKGKARAVTTDESEVDAEGEVDVDVEATPVPVRSHKRKGSKARGRSRKGAAEVIQEPETSRPFKSVRLRITSPVPPPPPPRQPSPSPQPSRPMIRLKLTARTAKGKEREEEPEELKKGMFDDLLSAEDRDISQTNVSQLDKMRFDRSRLEAERAVYPPKPPSASLEPPETPIAGPSNRPLRSAYIQPPPLPTPGLSESPAPSTPDFSKIHSAPHQRIRSIRFGEFDIQTWYDAPFPEEYANLPDGRLWICEFCLKYMKSQFVASRHQMKCRMRHPPGDEIYRDGFISIFEVDGRKNKIYCQNLCLLSKMFLDHKSLFYDVEPFLFYVMTEVDESIGSRFVGYFSKEKRSPKDYNVSCIMTLPVRQRQGWGNLLIDFSYLLSKKEQRTGSPEKPLSALGALGYRNYWTLALMRYLRDAPSNPRLEDISRATSMTIEDIYVTLQQQQMIFVRDHTPPSRPPPGKAIKLFKGKKNGIARKHLVRTTTQDVEQGLTKAPFVAPQSYDIAWDPEVVEAYMSKWEAKGYFKLKPDCLKWSPFLIARTMKSDGLPEEGDPSIVQEPLETPSMESPPDLSDLNGGVTPKAGLSSRARSRRTPRNRLDSASAAPSPALNLFDEPVGEVESSAPPPDPDELPSLPPARPNLRLSMREEEEEPVRASSRRGKQWKARQEEEEEEEEVVLRRSGRKSTVVSMSTSPSQKSNETPSKSKGRSRKTRTNSTNGHSQLNGVSPSEADPSEPHDESMIADDEAFAMRLAMEEGGPRRQLRSRSNTSQEVRTIPQIRPTPKRAIPPPPTPPSQQPPRKRRRVDPSPDPPSSPPPLPPVRRRTSTTNSRKLSQVSTSTPPTPVSPNATFNARQRRSSRLTNGGPAIDVTPPPELRRTRSGALRRRVQSPVDEDEDEGDTAPVVSQSDSAVVPQPLDAGGLSTAAAASADDVKCEDMDTPLTGGSRQSAPSDDTVFVAEDQRTKVTPVSPIAVEVPGVVADDADADAEGEDDIDAEGEPDDGDLDAEGEPDLGDEDAEGEVDDELGGESEVVMML</sequence>
<dbReference type="EC" id="2.3.1.48" evidence="3 16"/>
<dbReference type="InterPro" id="IPR001965">
    <property type="entry name" value="Znf_PHD"/>
</dbReference>
<dbReference type="GO" id="GO:0008270">
    <property type="term" value="F:zinc ion binding"/>
    <property type="evidence" value="ECO:0007669"/>
    <property type="project" value="UniProtKB-KW"/>
</dbReference>
<feature type="compositionally biased region" description="Pro residues" evidence="17">
    <location>
        <begin position="239"/>
        <end position="248"/>
    </location>
</feature>
<feature type="region of interest" description="Disordered" evidence="17">
    <location>
        <begin position="1248"/>
        <end position="1307"/>
    </location>
</feature>
<dbReference type="SUPFAM" id="SSF55729">
    <property type="entry name" value="Acyl-CoA N-acyltransferases (Nat)"/>
    <property type="match status" value="1"/>
</dbReference>
<feature type="compositionally biased region" description="Polar residues" evidence="17">
    <location>
        <begin position="985"/>
        <end position="998"/>
    </location>
</feature>
<feature type="compositionally biased region" description="Low complexity" evidence="17">
    <location>
        <begin position="1188"/>
        <end position="1201"/>
    </location>
</feature>
<dbReference type="Gene3D" id="3.30.40.10">
    <property type="entry name" value="Zinc/RING finger domain, C3HC4 (zinc finger)"/>
    <property type="match status" value="1"/>
</dbReference>
<gene>
    <name evidence="20" type="ORF">BXZ70DRAFT_1021503</name>
</gene>
<comment type="subcellular location">
    <subcellularLocation>
        <location evidence="1 16">Nucleus</location>
    </subcellularLocation>
</comment>
<dbReference type="Gene3D" id="3.30.60.60">
    <property type="entry name" value="N-acetyl transferase-like"/>
    <property type="match status" value="1"/>
</dbReference>
<dbReference type="GO" id="GO:0003712">
    <property type="term" value="F:transcription coregulator activity"/>
    <property type="evidence" value="ECO:0007669"/>
    <property type="project" value="TreeGrafter"/>
</dbReference>
<dbReference type="GO" id="GO:0005634">
    <property type="term" value="C:nucleus"/>
    <property type="evidence" value="ECO:0007669"/>
    <property type="project" value="UniProtKB-SubCell"/>
</dbReference>
<proteinExistence type="inferred from homology"/>
<feature type="compositionally biased region" description="Polar residues" evidence="17">
    <location>
        <begin position="1214"/>
        <end position="1223"/>
    </location>
</feature>
<evidence type="ECO:0000256" key="1">
    <source>
        <dbReference type="ARBA" id="ARBA00004123"/>
    </source>
</evidence>
<evidence type="ECO:0000256" key="7">
    <source>
        <dbReference type="ARBA" id="ARBA00022771"/>
    </source>
</evidence>
<dbReference type="PANTHER" id="PTHR10615:SF161">
    <property type="entry name" value="HISTONE ACETYLTRANSFERASE KAT7"/>
    <property type="match status" value="1"/>
</dbReference>
<comment type="catalytic activity">
    <reaction evidence="16">
        <text>L-lysyl-[protein] + acetyl-CoA = N(6)-acetyl-L-lysyl-[protein] + CoA + H(+)</text>
        <dbReference type="Rhea" id="RHEA:45948"/>
        <dbReference type="Rhea" id="RHEA-COMP:9752"/>
        <dbReference type="Rhea" id="RHEA-COMP:10731"/>
        <dbReference type="ChEBI" id="CHEBI:15378"/>
        <dbReference type="ChEBI" id="CHEBI:29969"/>
        <dbReference type="ChEBI" id="CHEBI:57287"/>
        <dbReference type="ChEBI" id="CHEBI:57288"/>
        <dbReference type="ChEBI" id="CHEBI:61930"/>
        <dbReference type="EC" id="2.3.1.48"/>
    </reaction>
</comment>
<feature type="domain" description="PHD-type" evidence="18">
    <location>
        <begin position="170"/>
        <end position="220"/>
    </location>
</feature>
<dbReference type="SUPFAM" id="SSF57903">
    <property type="entry name" value="FYVE/PHD zinc finger"/>
    <property type="match status" value="2"/>
</dbReference>
<feature type="region of interest" description="Disordered" evidence="17">
    <location>
        <begin position="1"/>
        <end position="69"/>
    </location>
</feature>
<evidence type="ECO:0000256" key="6">
    <source>
        <dbReference type="ARBA" id="ARBA00022737"/>
    </source>
</evidence>
<dbReference type="InterPro" id="IPR002717">
    <property type="entry name" value="HAT_MYST-type"/>
</dbReference>
<dbReference type="Proteomes" id="UP000813824">
    <property type="component" value="Unassembled WGS sequence"/>
</dbReference>
<dbReference type="Pfam" id="PF01853">
    <property type="entry name" value="MOZ_SAS"/>
    <property type="match status" value="1"/>
</dbReference>
<keyword evidence="7 15" id="KW-0863">Zinc-finger</keyword>
<dbReference type="Gene3D" id="3.40.630.30">
    <property type="match status" value="1"/>
</dbReference>
<dbReference type="Pfam" id="PF17772">
    <property type="entry name" value="zf-MYST"/>
    <property type="match status" value="1"/>
</dbReference>
<evidence type="ECO:0000256" key="5">
    <source>
        <dbReference type="ARBA" id="ARBA00022723"/>
    </source>
</evidence>
<evidence type="ECO:0000256" key="11">
    <source>
        <dbReference type="ARBA" id="ARBA00023015"/>
    </source>
</evidence>
<dbReference type="GO" id="GO:0031507">
    <property type="term" value="P:heterochromatin formation"/>
    <property type="evidence" value="ECO:0007669"/>
    <property type="project" value="UniProtKB-ARBA"/>
</dbReference>
<feature type="region of interest" description="Disordered" evidence="17">
    <location>
        <begin position="815"/>
        <end position="1224"/>
    </location>
</feature>
<evidence type="ECO:0000313" key="20">
    <source>
        <dbReference type="EMBL" id="KAH8100899.1"/>
    </source>
</evidence>
<feature type="compositionally biased region" description="Pro residues" evidence="17">
    <location>
        <begin position="344"/>
        <end position="361"/>
    </location>
</feature>
<feature type="compositionally biased region" description="Acidic residues" evidence="17">
    <location>
        <begin position="1253"/>
        <end position="1299"/>
    </location>
</feature>
<evidence type="ECO:0000259" key="19">
    <source>
        <dbReference type="PROSITE" id="PS51726"/>
    </source>
</evidence>
<evidence type="ECO:0000256" key="15">
    <source>
        <dbReference type="PROSITE-ProRule" id="PRU00146"/>
    </source>
</evidence>
<evidence type="ECO:0000256" key="4">
    <source>
        <dbReference type="ARBA" id="ARBA00022679"/>
    </source>
</evidence>
<dbReference type="GO" id="GO:0006357">
    <property type="term" value="P:regulation of transcription by RNA polymerase II"/>
    <property type="evidence" value="ECO:0007669"/>
    <property type="project" value="TreeGrafter"/>
</dbReference>
<keyword evidence="21" id="KW-1185">Reference proteome</keyword>
<feature type="compositionally biased region" description="Polar residues" evidence="17">
    <location>
        <begin position="955"/>
        <end position="975"/>
    </location>
</feature>
<dbReference type="Pfam" id="PF00628">
    <property type="entry name" value="PHD"/>
    <property type="match status" value="2"/>
</dbReference>
<feature type="active site" description="Proton donor/acceptor" evidence="14">
    <location>
        <position position="662"/>
    </location>
</feature>
<feature type="compositionally biased region" description="Basic residues" evidence="17">
    <location>
        <begin position="304"/>
        <end position="319"/>
    </location>
</feature>
<dbReference type="EMBL" id="JAEVFJ010000014">
    <property type="protein sequence ID" value="KAH8100899.1"/>
    <property type="molecule type" value="Genomic_DNA"/>
</dbReference>
<evidence type="ECO:0000313" key="21">
    <source>
        <dbReference type="Proteomes" id="UP000813824"/>
    </source>
</evidence>
<dbReference type="FunFam" id="3.30.60.60:FF:000001">
    <property type="entry name" value="Histone acetyltransferase"/>
    <property type="match status" value="1"/>
</dbReference>